<dbReference type="STRING" id="460384.SAMN05216313_14247"/>
<proteinExistence type="predicted"/>
<feature type="transmembrane region" description="Helical" evidence="1">
    <location>
        <begin position="100"/>
        <end position="124"/>
    </location>
</feature>
<sequence>MGREVPVKAGKWTGRGLSGAALKRFAVISMFADHFAVVFLENGLLYRMDHAWAALPVDPAVYGLLLRVILGLRIFGRIAFPVYCFLLVQGFLHTRHYGVYLRNLILFALISEIPFDVAVTGTLFEPEVQNIYWTLAIGLVGLRFMRRAERLGGEVRLFACGAVMLAAGAVGQILRVDYGWTGTVLILILYLARDSRMLLFLTVLLFGLMTMPFEVLIGVAAAGLLICLYNGRRGTIRHKLFYYWFYPVHLAALWALGGLLLR</sequence>
<evidence type="ECO:0000313" key="2">
    <source>
        <dbReference type="EMBL" id="SEU17487.1"/>
    </source>
</evidence>
<keyword evidence="1" id="KW-0812">Transmembrane</keyword>
<name>A0A1I0K1W6_9FIRM</name>
<keyword evidence="1" id="KW-0472">Membrane</keyword>
<dbReference type="RefSeq" id="WP_092370844.1">
    <property type="nucleotide sequence ID" value="NZ_FOIM01000042.1"/>
</dbReference>
<feature type="transmembrane region" description="Helical" evidence="1">
    <location>
        <begin position="21"/>
        <end position="40"/>
    </location>
</feature>
<accession>A0A1I0K1W6</accession>
<feature type="transmembrane region" description="Helical" evidence="1">
    <location>
        <begin position="198"/>
        <end position="229"/>
    </location>
</feature>
<reference evidence="3" key="1">
    <citation type="submission" date="2016-10" db="EMBL/GenBank/DDBJ databases">
        <authorList>
            <person name="Varghese N."/>
            <person name="Submissions S."/>
        </authorList>
    </citation>
    <scope>NUCLEOTIDE SEQUENCE [LARGE SCALE GENOMIC DNA]</scope>
    <source>
        <strain evidence="3">NLAE-zl-G277</strain>
    </source>
</reference>
<gene>
    <name evidence="2" type="ORF">SAMN05216313_14247</name>
</gene>
<feature type="transmembrane region" description="Helical" evidence="1">
    <location>
        <begin position="60"/>
        <end position="88"/>
    </location>
</feature>
<evidence type="ECO:0000313" key="3">
    <source>
        <dbReference type="Proteomes" id="UP000198508"/>
    </source>
</evidence>
<organism evidence="2 3">
    <name type="scientific">Enterocloster lavalensis</name>
    <dbReference type="NCBI Taxonomy" id="460384"/>
    <lineage>
        <taxon>Bacteria</taxon>
        <taxon>Bacillati</taxon>
        <taxon>Bacillota</taxon>
        <taxon>Clostridia</taxon>
        <taxon>Lachnospirales</taxon>
        <taxon>Lachnospiraceae</taxon>
        <taxon>Enterocloster</taxon>
    </lineage>
</organism>
<dbReference type="Pfam" id="PF05857">
    <property type="entry name" value="TraX"/>
    <property type="match status" value="1"/>
</dbReference>
<evidence type="ECO:0000256" key="1">
    <source>
        <dbReference type="SAM" id="Phobius"/>
    </source>
</evidence>
<dbReference type="Proteomes" id="UP000198508">
    <property type="component" value="Unassembled WGS sequence"/>
</dbReference>
<feature type="transmembrane region" description="Helical" evidence="1">
    <location>
        <begin position="130"/>
        <end position="145"/>
    </location>
</feature>
<dbReference type="EMBL" id="FOIM01000042">
    <property type="protein sequence ID" value="SEU17487.1"/>
    <property type="molecule type" value="Genomic_DNA"/>
</dbReference>
<keyword evidence="3" id="KW-1185">Reference proteome</keyword>
<protein>
    <submittedName>
        <fullName evidence="2">TraX protein</fullName>
    </submittedName>
</protein>
<feature type="transmembrane region" description="Helical" evidence="1">
    <location>
        <begin position="157"/>
        <end position="178"/>
    </location>
</feature>
<dbReference type="AlphaFoldDB" id="A0A1I0K1W6"/>
<feature type="transmembrane region" description="Helical" evidence="1">
    <location>
        <begin position="241"/>
        <end position="261"/>
    </location>
</feature>
<keyword evidence="1" id="KW-1133">Transmembrane helix</keyword>
<dbReference type="InterPro" id="IPR008875">
    <property type="entry name" value="TraX"/>
</dbReference>